<dbReference type="PROSITE" id="PS51257">
    <property type="entry name" value="PROKAR_LIPOPROTEIN"/>
    <property type="match status" value="1"/>
</dbReference>
<gene>
    <name evidence="2" type="ORF">FHS48_002686</name>
</gene>
<proteinExistence type="predicted"/>
<evidence type="ECO:0000313" key="3">
    <source>
        <dbReference type="Proteomes" id="UP000544872"/>
    </source>
</evidence>
<reference evidence="2 3" key="1">
    <citation type="submission" date="2020-08" db="EMBL/GenBank/DDBJ databases">
        <title>Genomic Encyclopedia of Type Strains, Phase IV (KMG-IV): sequencing the most valuable type-strain genomes for metagenomic binning, comparative biology and taxonomic classification.</title>
        <authorList>
            <person name="Goeker M."/>
        </authorList>
    </citation>
    <scope>NUCLEOTIDE SEQUENCE [LARGE SCALE GENOMIC DNA]</scope>
    <source>
        <strain evidence="2 3">DSM 11590</strain>
    </source>
</reference>
<keyword evidence="1" id="KW-0732">Signal</keyword>
<protein>
    <submittedName>
        <fullName evidence="2">Uncharacterized protein</fullName>
    </submittedName>
</protein>
<dbReference type="Proteomes" id="UP000544872">
    <property type="component" value="Unassembled WGS sequence"/>
</dbReference>
<feature type="signal peptide" evidence="1">
    <location>
        <begin position="1"/>
        <end position="23"/>
    </location>
</feature>
<dbReference type="RefSeq" id="WP_184264069.1">
    <property type="nucleotide sequence ID" value="NZ_JACIIX010000010.1"/>
</dbReference>
<evidence type="ECO:0000313" key="2">
    <source>
        <dbReference type="EMBL" id="MBB6211249.1"/>
    </source>
</evidence>
<keyword evidence="3" id="KW-1185">Reference proteome</keyword>
<sequence>MLKARFFMPVLLGAALLSACAPADRSSLVIDRDAAKGYERQLQPNFDMTSVLVVRFDLDGQTLEALSLFPLSLPSSVTPETGKARTWFWFDADRTVLRVMTTPNEGAISFLEVPVADLKPGLSLEIPVIQADGSARTSTVTITELLKKP</sequence>
<dbReference type="AlphaFoldDB" id="A0A7X0DND4"/>
<organism evidence="2 3">
    <name type="scientific">Novispirillum itersonii</name>
    <name type="common">Aquaspirillum itersonii</name>
    <dbReference type="NCBI Taxonomy" id="189"/>
    <lineage>
        <taxon>Bacteria</taxon>
        <taxon>Pseudomonadati</taxon>
        <taxon>Pseudomonadota</taxon>
        <taxon>Alphaproteobacteria</taxon>
        <taxon>Rhodospirillales</taxon>
        <taxon>Novispirillaceae</taxon>
        <taxon>Novispirillum</taxon>
    </lineage>
</organism>
<evidence type="ECO:0000256" key="1">
    <source>
        <dbReference type="SAM" id="SignalP"/>
    </source>
</evidence>
<accession>A0A7X0DND4</accession>
<comment type="caution">
    <text evidence="2">The sequence shown here is derived from an EMBL/GenBank/DDBJ whole genome shotgun (WGS) entry which is preliminary data.</text>
</comment>
<dbReference type="EMBL" id="JACIIX010000010">
    <property type="protein sequence ID" value="MBB6211249.1"/>
    <property type="molecule type" value="Genomic_DNA"/>
</dbReference>
<feature type="chain" id="PRO_5030580830" evidence="1">
    <location>
        <begin position="24"/>
        <end position="149"/>
    </location>
</feature>
<name>A0A7X0DND4_NOVIT</name>